<feature type="transmembrane region" description="Helical" evidence="8">
    <location>
        <begin position="124"/>
        <end position="142"/>
    </location>
</feature>
<evidence type="ECO:0000256" key="5">
    <source>
        <dbReference type="ARBA" id="ARBA00023136"/>
    </source>
</evidence>
<keyword evidence="5 8" id="KW-0472">Membrane</keyword>
<evidence type="ECO:0000256" key="2">
    <source>
        <dbReference type="ARBA" id="ARBA00022475"/>
    </source>
</evidence>
<feature type="transmembrane region" description="Helical" evidence="8">
    <location>
        <begin position="434"/>
        <end position="452"/>
    </location>
</feature>
<sequence>MKSAESWGDFLRLACHDLIDPFAGRFAQAWRIALTCALTTMMAAVYGIPEAAISCYLIFFVMKPDAAESSILAIALTVLVAIVVVLMFLITQWTIDTPALRILAIAATSLPLLYLGSASKLGELGGIIALVLAFVLTLLDYVPVGEAATRGILYAWLMATMPMACVLSVSLTIGRRPLTQLRATLRERLSACADALEHPAAATRLQEQIGAGQEIPLKQLSMTKLLALAPRAELRRVARGLLESYRIASAILLLPPDLPADERTRLAQALREAAAAFGRGQAAPAPAAGSTSDSLARIHHALQQMAGTPADYPAPAKGDPFMRADAVSNPIHVRYAIKTTAAAILCYLAYTAVQWQGIHTAMITCYVAALGSVAETTHKLVLRITGCLIGAALGIGSIVFLMPHMTSVGSIMLLVFFGTLLSAWVAVGNDRVSYAGVQIALAFLLTVLQGSGPTFDMDTARDRIVGVLLGNVVLFIMFTQFWPVSVLTRGWDTVRQALAHLALMAAPARADNVQQTRDICVQEASKVAAALDQTRQSLGYARFEVYRHRPTDAVMAQIEDICESVEQASLQLLLAPPADDSAAQRLHHLSSGDLKPAPAPASAPATGPRLDQSIHHLETLIDVR</sequence>
<feature type="transmembrane region" description="Helical" evidence="8">
    <location>
        <begin position="380"/>
        <end position="402"/>
    </location>
</feature>
<accession>A0A261V9R7</accession>
<evidence type="ECO:0000256" key="6">
    <source>
        <dbReference type="ARBA" id="ARBA00043993"/>
    </source>
</evidence>
<comment type="subcellular location">
    <subcellularLocation>
        <location evidence="1">Cell membrane</location>
        <topology evidence="1">Multi-pass membrane protein</topology>
    </subcellularLocation>
</comment>
<comment type="caution">
    <text evidence="10">The sequence shown here is derived from an EMBL/GenBank/DDBJ whole genome shotgun (WGS) entry which is preliminary data.</text>
</comment>
<name>A0A261V9R7_9BORD</name>
<protein>
    <recommendedName>
        <fullName evidence="9">Integral membrane bound transporter domain-containing protein</fullName>
    </recommendedName>
</protein>
<comment type="similarity">
    <text evidence="6">Belongs to the YccS/YhfK family.</text>
</comment>
<keyword evidence="4 8" id="KW-1133">Transmembrane helix</keyword>
<keyword evidence="3 8" id="KW-0812">Transmembrane</keyword>
<dbReference type="OrthoDB" id="105720at2"/>
<feature type="domain" description="Integral membrane bound transporter" evidence="9">
    <location>
        <begin position="345"/>
        <end position="476"/>
    </location>
</feature>
<feature type="transmembrane region" description="Helical" evidence="8">
    <location>
        <begin position="408"/>
        <end position="427"/>
    </location>
</feature>
<keyword evidence="2" id="KW-1003">Cell membrane</keyword>
<evidence type="ECO:0000313" key="10">
    <source>
        <dbReference type="EMBL" id="OZI70908.1"/>
    </source>
</evidence>
<dbReference type="AlphaFoldDB" id="A0A261V9R7"/>
<dbReference type="InterPro" id="IPR049453">
    <property type="entry name" value="Memb_transporter_dom"/>
</dbReference>
<evidence type="ECO:0000259" key="9">
    <source>
        <dbReference type="Pfam" id="PF13515"/>
    </source>
</evidence>
<evidence type="ECO:0000256" key="1">
    <source>
        <dbReference type="ARBA" id="ARBA00004651"/>
    </source>
</evidence>
<feature type="transmembrane region" description="Helical" evidence="8">
    <location>
        <begin position="464"/>
        <end position="487"/>
    </location>
</feature>
<dbReference type="GO" id="GO:0005886">
    <property type="term" value="C:plasma membrane"/>
    <property type="evidence" value="ECO:0007669"/>
    <property type="project" value="UniProtKB-SubCell"/>
</dbReference>
<reference evidence="11" key="1">
    <citation type="submission" date="2017-05" db="EMBL/GenBank/DDBJ databases">
        <title>Complete and WGS of Bordetella genogroups.</title>
        <authorList>
            <person name="Spilker T."/>
            <person name="Lipuma J."/>
        </authorList>
    </citation>
    <scope>NUCLEOTIDE SEQUENCE [LARGE SCALE GENOMIC DNA]</scope>
    <source>
        <strain evidence="11">AU6712</strain>
    </source>
</reference>
<feature type="transmembrane region" description="Helical" evidence="8">
    <location>
        <begin position="154"/>
        <end position="173"/>
    </location>
</feature>
<proteinExistence type="inferred from homology"/>
<evidence type="ECO:0000256" key="7">
    <source>
        <dbReference type="SAM" id="MobiDB-lite"/>
    </source>
</evidence>
<dbReference type="EMBL" id="NEVU01000003">
    <property type="protein sequence ID" value="OZI70908.1"/>
    <property type="molecule type" value="Genomic_DNA"/>
</dbReference>
<feature type="transmembrane region" description="Helical" evidence="8">
    <location>
        <begin position="32"/>
        <end position="59"/>
    </location>
</feature>
<evidence type="ECO:0000313" key="11">
    <source>
        <dbReference type="Proteomes" id="UP000216429"/>
    </source>
</evidence>
<organism evidence="10 11">
    <name type="scientific">Bordetella genomosp. 12</name>
    <dbReference type="NCBI Taxonomy" id="463035"/>
    <lineage>
        <taxon>Bacteria</taxon>
        <taxon>Pseudomonadati</taxon>
        <taxon>Pseudomonadota</taxon>
        <taxon>Betaproteobacteria</taxon>
        <taxon>Burkholderiales</taxon>
        <taxon>Alcaligenaceae</taxon>
        <taxon>Bordetella</taxon>
    </lineage>
</organism>
<dbReference type="Proteomes" id="UP000216429">
    <property type="component" value="Unassembled WGS sequence"/>
</dbReference>
<evidence type="ECO:0000256" key="3">
    <source>
        <dbReference type="ARBA" id="ARBA00022692"/>
    </source>
</evidence>
<dbReference type="Pfam" id="PF13515">
    <property type="entry name" value="FUSC_2"/>
    <property type="match status" value="1"/>
</dbReference>
<dbReference type="PANTHER" id="PTHR30509">
    <property type="entry name" value="P-HYDROXYBENZOIC ACID EFFLUX PUMP SUBUNIT-RELATED"/>
    <property type="match status" value="1"/>
</dbReference>
<evidence type="ECO:0000256" key="8">
    <source>
        <dbReference type="SAM" id="Phobius"/>
    </source>
</evidence>
<evidence type="ECO:0000256" key="4">
    <source>
        <dbReference type="ARBA" id="ARBA00022989"/>
    </source>
</evidence>
<keyword evidence="11" id="KW-1185">Reference proteome</keyword>
<feature type="transmembrane region" description="Helical" evidence="8">
    <location>
        <begin position="99"/>
        <end position="117"/>
    </location>
</feature>
<feature type="region of interest" description="Disordered" evidence="7">
    <location>
        <begin position="590"/>
        <end position="610"/>
    </location>
</feature>
<dbReference type="RefSeq" id="WP_094814086.1">
    <property type="nucleotide sequence ID" value="NZ_NEVU01000003.1"/>
</dbReference>
<feature type="transmembrane region" description="Helical" evidence="8">
    <location>
        <begin position="71"/>
        <end position="93"/>
    </location>
</feature>
<dbReference type="PANTHER" id="PTHR30509:SF9">
    <property type="entry name" value="MULTIDRUG RESISTANCE PROTEIN MDTO"/>
    <property type="match status" value="1"/>
</dbReference>
<gene>
    <name evidence="10" type="ORF">CAL22_13490</name>
</gene>